<sequence length="365" mass="41743">MTWEYFKSYNYISKTMEVLRPSLLKIGNRIYRKYPTSQTESKQAKDELFEDYAEYAKDESCDNVEVVATEKGFEGKMSIASEYFKYIIGKKGETKKRIENETRTQIRIPTRGQDGDIVILGRDKKGVVSAYTRLELLVISARQKQPFTHFLSIPITAKSIHNQVLEFKEDVLRECDGDLGLDASIFQNYQKLHLTIGTLVLLSESEVEKATELLNKCNENLIRPLLKDEPLHCQLVGLEYMNDDPGAVDVLYIKVIQPENSERLEVLCNQLVEKFTVAGLMQKDYDRVKLHATIMNTLFRSDPSGVARVQSNRGAPRKSFDAKQILKKFGNFDFGSYYIGEIHLSKRYSSGKDGYYIPAAVIKLP</sequence>
<dbReference type="InterPro" id="IPR004087">
    <property type="entry name" value="KH_dom"/>
</dbReference>
<dbReference type="CDD" id="cd22419">
    <property type="entry name" value="KH-I_ASCC1"/>
    <property type="match status" value="1"/>
</dbReference>
<reference evidence="3" key="1">
    <citation type="submission" date="2023-08" db="EMBL/GenBank/DDBJ databases">
        <authorList>
            <person name="Alioto T."/>
            <person name="Alioto T."/>
            <person name="Gomez Garrido J."/>
        </authorList>
    </citation>
    <scope>NUCLEOTIDE SEQUENCE</scope>
</reference>
<dbReference type="InterPro" id="IPR009097">
    <property type="entry name" value="Cyclic_Pdiesterase"/>
</dbReference>
<dbReference type="Pfam" id="PF00013">
    <property type="entry name" value="KH_1"/>
    <property type="match status" value="1"/>
</dbReference>
<protein>
    <submittedName>
        <fullName evidence="3">Activating signal cointegrator 1 complex subunit 1-like</fullName>
    </submittedName>
</protein>
<dbReference type="InterPro" id="IPR036612">
    <property type="entry name" value="KH_dom_type_1_sf"/>
</dbReference>
<dbReference type="PROSITE" id="PS50084">
    <property type="entry name" value="KH_TYPE_1"/>
    <property type="match status" value="1"/>
</dbReference>
<dbReference type="Gene3D" id="3.90.1140.10">
    <property type="entry name" value="Cyclic phosphodiesterase"/>
    <property type="match status" value="1"/>
</dbReference>
<dbReference type="GO" id="GO:0006355">
    <property type="term" value="P:regulation of DNA-templated transcription"/>
    <property type="evidence" value="ECO:0007669"/>
    <property type="project" value="TreeGrafter"/>
</dbReference>
<dbReference type="SUPFAM" id="SSF55144">
    <property type="entry name" value="LigT-like"/>
    <property type="match status" value="1"/>
</dbReference>
<evidence type="ECO:0000256" key="1">
    <source>
        <dbReference type="PROSITE-ProRule" id="PRU00117"/>
    </source>
</evidence>
<proteinExistence type="predicted"/>
<evidence type="ECO:0000313" key="3">
    <source>
        <dbReference type="EMBL" id="CAI9736470.1"/>
    </source>
</evidence>
<dbReference type="AlphaFoldDB" id="A0AA36BLD4"/>
<dbReference type="EMBL" id="OX597832">
    <property type="protein sequence ID" value="CAI9736470.1"/>
    <property type="molecule type" value="Genomic_DNA"/>
</dbReference>
<dbReference type="Pfam" id="PF10469">
    <property type="entry name" value="AKAP7_NLS"/>
    <property type="match status" value="1"/>
</dbReference>
<dbReference type="InterPro" id="IPR019510">
    <property type="entry name" value="AKAP7-like_phosphoesterase"/>
</dbReference>
<dbReference type="InterPro" id="IPR047538">
    <property type="entry name" value="KH-I_ASCC1"/>
</dbReference>
<keyword evidence="1" id="KW-0694">RNA-binding</keyword>
<organism evidence="3 4">
    <name type="scientific">Octopus vulgaris</name>
    <name type="common">Common octopus</name>
    <dbReference type="NCBI Taxonomy" id="6645"/>
    <lineage>
        <taxon>Eukaryota</taxon>
        <taxon>Metazoa</taxon>
        <taxon>Spiralia</taxon>
        <taxon>Lophotrochozoa</taxon>
        <taxon>Mollusca</taxon>
        <taxon>Cephalopoda</taxon>
        <taxon>Coleoidea</taxon>
        <taxon>Octopodiformes</taxon>
        <taxon>Octopoda</taxon>
        <taxon>Incirrata</taxon>
        <taxon>Octopodidae</taxon>
        <taxon>Octopus</taxon>
    </lineage>
</organism>
<dbReference type="InterPro" id="IPR004088">
    <property type="entry name" value="KH_dom_type_1"/>
</dbReference>
<keyword evidence="4" id="KW-1185">Reference proteome</keyword>
<evidence type="ECO:0000313" key="4">
    <source>
        <dbReference type="Proteomes" id="UP001162480"/>
    </source>
</evidence>
<dbReference type="SMART" id="SM00322">
    <property type="entry name" value="KH"/>
    <property type="match status" value="1"/>
</dbReference>
<dbReference type="PANTHER" id="PTHR13360">
    <property type="entry name" value="ACTIVATING SIGNAL COINTEGRATOR 1 COMPLEX SUBUNIT 1"/>
    <property type="match status" value="1"/>
</dbReference>
<dbReference type="Proteomes" id="UP001162480">
    <property type="component" value="Chromosome 19"/>
</dbReference>
<dbReference type="PIRSF" id="PIRSF027019">
    <property type="entry name" value="Euk_LigT"/>
    <property type="match status" value="1"/>
</dbReference>
<name>A0AA36BLD4_OCTVU</name>
<evidence type="ECO:0000259" key="2">
    <source>
        <dbReference type="SMART" id="SM00322"/>
    </source>
</evidence>
<dbReference type="PANTHER" id="PTHR13360:SF1">
    <property type="entry name" value="ACTIVATING SIGNAL COINTEGRATOR 1 COMPLEX SUBUNIT 1"/>
    <property type="match status" value="1"/>
</dbReference>
<dbReference type="GO" id="GO:0005634">
    <property type="term" value="C:nucleus"/>
    <property type="evidence" value="ECO:0007669"/>
    <property type="project" value="TreeGrafter"/>
</dbReference>
<gene>
    <name evidence="3" type="ORF">OCTVUL_1B011796</name>
</gene>
<accession>A0AA36BLD4</accession>
<dbReference type="InterPro" id="IPR009210">
    <property type="entry name" value="ASCC1"/>
</dbReference>
<dbReference type="Gene3D" id="3.30.1370.10">
    <property type="entry name" value="K Homology domain, type 1"/>
    <property type="match status" value="1"/>
</dbReference>
<dbReference type="GO" id="GO:0003723">
    <property type="term" value="F:RNA binding"/>
    <property type="evidence" value="ECO:0007669"/>
    <property type="project" value="UniProtKB-UniRule"/>
</dbReference>
<feature type="domain" description="K Homology" evidence="2">
    <location>
        <begin position="71"/>
        <end position="139"/>
    </location>
</feature>
<dbReference type="GO" id="GO:0006307">
    <property type="term" value="P:DNA alkylation repair"/>
    <property type="evidence" value="ECO:0007669"/>
    <property type="project" value="InterPro"/>
</dbReference>
<dbReference type="SUPFAM" id="SSF54791">
    <property type="entry name" value="Eukaryotic type KH-domain (KH-domain type I)"/>
    <property type="match status" value="1"/>
</dbReference>